<sequence>MLSTSEDTQHHPHNSIPSQQQIKAKMADGSIFAKLDDEEQILTVGMNEVAILEPDDDYVAIGTQNLNGCSGVVVMGRGIIMAHISPYPTARSDNGNSDGRAGMRHFAELLAEVRDLHN</sequence>
<name>A0ABR0L423_9PEZI</name>
<dbReference type="EMBL" id="JAVRRR010000344">
    <property type="protein sequence ID" value="KAK5143169.1"/>
    <property type="molecule type" value="Genomic_DNA"/>
</dbReference>
<dbReference type="Proteomes" id="UP001308179">
    <property type="component" value="Unassembled WGS sequence"/>
</dbReference>
<comment type="caution">
    <text evidence="2">The sequence shown here is derived from an EMBL/GenBank/DDBJ whole genome shotgun (WGS) entry which is preliminary data.</text>
</comment>
<proteinExistence type="predicted"/>
<evidence type="ECO:0008006" key="4">
    <source>
        <dbReference type="Google" id="ProtNLM"/>
    </source>
</evidence>
<feature type="region of interest" description="Disordered" evidence="1">
    <location>
        <begin position="1"/>
        <end position="24"/>
    </location>
</feature>
<evidence type="ECO:0000256" key="1">
    <source>
        <dbReference type="SAM" id="MobiDB-lite"/>
    </source>
</evidence>
<protein>
    <recommendedName>
        <fullName evidence="4">Profilin</fullName>
    </recommendedName>
</protein>
<keyword evidence="3" id="KW-1185">Reference proteome</keyword>
<gene>
    <name evidence="2" type="ORF">LTR32_004647</name>
</gene>
<organism evidence="2 3">
    <name type="scientific">Rachicladosporium monterosium</name>
    <dbReference type="NCBI Taxonomy" id="1507873"/>
    <lineage>
        <taxon>Eukaryota</taxon>
        <taxon>Fungi</taxon>
        <taxon>Dikarya</taxon>
        <taxon>Ascomycota</taxon>
        <taxon>Pezizomycotina</taxon>
        <taxon>Dothideomycetes</taxon>
        <taxon>Dothideomycetidae</taxon>
        <taxon>Cladosporiales</taxon>
        <taxon>Cladosporiaceae</taxon>
        <taxon>Rachicladosporium</taxon>
    </lineage>
</organism>
<reference evidence="2 3" key="1">
    <citation type="submission" date="2023-08" db="EMBL/GenBank/DDBJ databases">
        <title>Black Yeasts Isolated from many extreme environments.</title>
        <authorList>
            <person name="Coleine C."/>
            <person name="Stajich J.E."/>
            <person name="Selbmann L."/>
        </authorList>
    </citation>
    <scope>NUCLEOTIDE SEQUENCE [LARGE SCALE GENOMIC DNA]</scope>
    <source>
        <strain evidence="2 3">CCFEE 5386</strain>
    </source>
</reference>
<accession>A0ABR0L423</accession>
<evidence type="ECO:0000313" key="2">
    <source>
        <dbReference type="EMBL" id="KAK5143169.1"/>
    </source>
</evidence>
<evidence type="ECO:0000313" key="3">
    <source>
        <dbReference type="Proteomes" id="UP001308179"/>
    </source>
</evidence>